<dbReference type="EMBL" id="VYQF01000005">
    <property type="protein sequence ID" value="KAA9037735.1"/>
    <property type="molecule type" value="Genomic_DNA"/>
</dbReference>
<dbReference type="GO" id="GO:0008270">
    <property type="term" value="F:zinc ion binding"/>
    <property type="evidence" value="ECO:0007669"/>
    <property type="project" value="InterPro"/>
</dbReference>
<dbReference type="InterPro" id="IPR016193">
    <property type="entry name" value="Cytidine_deaminase-like"/>
</dbReference>
<dbReference type="InterPro" id="IPR002125">
    <property type="entry name" value="CMP_dCMP_dom"/>
</dbReference>
<accession>A0A5J5IFG9</accession>
<keyword evidence="2" id="KW-0479">Metal-binding</keyword>
<dbReference type="Proteomes" id="UP000326903">
    <property type="component" value="Unassembled WGS sequence"/>
</dbReference>
<dbReference type="InterPro" id="IPR016192">
    <property type="entry name" value="APOBEC/CMP_deaminase_Zn-bd"/>
</dbReference>
<evidence type="ECO:0000313" key="7">
    <source>
        <dbReference type="Proteomes" id="UP000326903"/>
    </source>
</evidence>
<organism evidence="6 7">
    <name type="scientific">Ginsengibacter hankyongi</name>
    <dbReference type="NCBI Taxonomy" id="2607284"/>
    <lineage>
        <taxon>Bacteria</taxon>
        <taxon>Pseudomonadati</taxon>
        <taxon>Bacteroidota</taxon>
        <taxon>Chitinophagia</taxon>
        <taxon>Chitinophagales</taxon>
        <taxon>Chitinophagaceae</taxon>
        <taxon>Ginsengibacter</taxon>
    </lineage>
</organism>
<comment type="caution">
    <text evidence="6">The sequence shown here is derived from an EMBL/GenBank/DDBJ whole genome shotgun (WGS) entry which is preliminary data.</text>
</comment>
<comment type="similarity">
    <text evidence="1">Belongs to the cytidine and deoxycytidylate deaminase family.</text>
</comment>
<dbReference type="CDD" id="cd01283">
    <property type="entry name" value="cytidine_deaminase"/>
    <property type="match status" value="1"/>
</dbReference>
<protein>
    <submittedName>
        <fullName evidence="6">Cytidine deaminase</fullName>
        <ecNumber evidence="6">3.5.4.5</ecNumber>
    </submittedName>
</protein>
<dbReference type="Gene3D" id="3.40.140.10">
    <property type="entry name" value="Cytidine Deaminase, domain 2"/>
    <property type="match status" value="1"/>
</dbReference>
<proteinExistence type="inferred from homology"/>
<evidence type="ECO:0000313" key="6">
    <source>
        <dbReference type="EMBL" id="KAA9037735.1"/>
    </source>
</evidence>
<evidence type="ECO:0000259" key="5">
    <source>
        <dbReference type="PROSITE" id="PS51747"/>
    </source>
</evidence>
<dbReference type="EC" id="3.5.4.5" evidence="6"/>
<evidence type="ECO:0000256" key="4">
    <source>
        <dbReference type="ARBA" id="ARBA00022833"/>
    </source>
</evidence>
<name>A0A5J5IFG9_9BACT</name>
<keyword evidence="7" id="KW-1185">Reference proteome</keyword>
<evidence type="ECO:0000256" key="3">
    <source>
        <dbReference type="ARBA" id="ARBA00022801"/>
    </source>
</evidence>
<dbReference type="GO" id="GO:0004126">
    <property type="term" value="F:cytidine deaminase activity"/>
    <property type="evidence" value="ECO:0007669"/>
    <property type="project" value="UniProtKB-EC"/>
</dbReference>
<feature type="domain" description="CMP/dCMP-type deaminase" evidence="5">
    <location>
        <begin position="21"/>
        <end position="158"/>
    </location>
</feature>
<dbReference type="NCBIfam" id="NF004064">
    <property type="entry name" value="PRK05578.1"/>
    <property type="match status" value="1"/>
</dbReference>
<evidence type="ECO:0000256" key="1">
    <source>
        <dbReference type="ARBA" id="ARBA00006576"/>
    </source>
</evidence>
<dbReference type="PANTHER" id="PTHR11644:SF2">
    <property type="entry name" value="CYTIDINE DEAMINASE"/>
    <property type="match status" value="1"/>
</dbReference>
<evidence type="ECO:0000256" key="2">
    <source>
        <dbReference type="ARBA" id="ARBA00022723"/>
    </source>
</evidence>
<dbReference type="PANTHER" id="PTHR11644">
    <property type="entry name" value="CYTIDINE DEAMINASE"/>
    <property type="match status" value="1"/>
</dbReference>
<reference evidence="6 7" key="1">
    <citation type="submission" date="2019-09" db="EMBL/GenBank/DDBJ databases">
        <title>Draft genome sequence of Ginsengibacter sp. BR5-29.</title>
        <authorList>
            <person name="Im W.-T."/>
        </authorList>
    </citation>
    <scope>NUCLEOTIDE SEQUENCE [LARGE SCALE GENOMIC DNA]</scope>
    <source>
        <strain evidence="6 7">BR5-29</strain>
    </source>
</reference>
<sequence>MKTAEVKFSISLFDSIDELNKEDALLLREARKVTQYAYAPYSNFNVGAFAKLENGKTVSGTNQENASFPAGICAERTLLSTASSLFPGVGIDTIAISYNNLDGKSDRPVSPCGICRQSLVEFQDRTKKQIRVILSGMEGEVQIIENAKDLLPLVFGADDMK</sequence>
<keyword evidence="4" id="KW-0862">Zinc</keyword>
<dbReference type="GO" id="GO:0055086">
    <property type="term" value="P:nucleobase-containing small molecule metabolic process"/>
    <property type="evidence" value="ECO:0007669"/>
    <property type="project" value="UniProtKB-ARBA"/>
</dbReference>
<dbReference type="AlphaFoldDB" id="A0A5J5IFG9"/>
<dbReference type="GO" id="GO:0072527">
    <property type="term" value="P:pyrimidine-containing compound metabolic process"/>
    <property type="evidence" value="ECO:0007669"/>
    <property type="project" value="UniProtKB-ARBA"/>
</dbReference>
<keyword evidence="3 6" id="KW-0378">Hydrolase</keyword>
<dbReference type="Pfam" id="PF00383">
    <property type="entry name" value="dCMP_cyt_deam_1"/>
    <property type="match status" value="1"/>
</dbReference>
<dbReference type="PROSITE" id="PS00903">
    <property type="entry name" value="CYT_DCMP_DEAMINASES_1"/>
    <property type="match status" value="1"/>
</dbReference>
<dbReference type="InterPro" id="IPR050202">
    <property type="entry name" value="Cyt/Deoxycyt_deaminase"/>
</dbReference>
<dbReference type="SUPFAM" id="SSF53927">
    <property type="entry name" value="Cytidine deaminase-like"/>
    <property type="match status" value="1"/>
</dbReference>
<dbReference type="PROSITE" id="PS51747">
    <property type="entry name" value="CYT_DCMP_DEAMINASES_2"/>
    <property type="match status" value="1"/>
</dbReference>
<dbReference type="GO" id="GO:0042802">
    <property type="term" value="F:identical protein binding"/>
    <property type="evidence" value="ECO:0007669"/>
    <property type="project" value="UniProtKB-ARBA"/>
</dbReference>
<dbReference type="RefSeq" id="WP_150415969.1">
    <property type="nucleotide sequence ID" value="NZ_VYQF01000005.1"/>
</dbReference>
<gene>
    <name evidence="6" type="ORF">FW778_16720</name>
</gene>
<dbReference type="GO" id="GO:0005829">
    <property type="term" value="C:cytosol"/>
    <property type="evidence" value="ECO:0007669"/>
    <property type="project" value="TreeGrafter"/>
</dbReference>